<dbReference type="AlphaFoldDB" id="D9XDJ1"/>
<dbReference type="STRING" id="591159.SSQG_00888"/>
<name>D9XDJ1_STRVT</name>
<evidence type="ECO:0000256" key="1">
    <source>
        <dbReference type="SAM" id="MobiDB-lite"/>
    </source>
</evidence>
<dbReference type="HOGENOM" id="CLU_2290194_0_0_11"/>
<feature type="region of interest" description="Disordered" evidence="1">
    <location>
        <begin position="1"/>
        <end position="26"/>
    </location>
</feature>
<dbReference type="Proteomes" id="UP000004184">
    <property type="component" value="Unassembled WGS sequence"/>
</dbReference>
<evidence type="ECO:0000313" key="3">
    <source>
        <dbReference type="Proteomes" id="UP000004184"/>
    </source>
</evidence>
<sequence>MAGYTSGTRSGRSTATARIRQDPSPSCRAVVQDHTNLGHMPPSRATPLWAGAPSGFTKVTACSCTGEKTPGGTGVHLLRGRRLRASQPPMCPVPDQYVGGP</sequence>
<gene>
    <name evidence="2" type="ORF">SSQG_00888</name>
</gene>
<keyword evidence="3" id="KW-1185">Reference proteome</keyword>
<evidence type="ECO:0000313" key="2">
    <source>
        <dbReference type="EMBL" id="EFL30370.1"/>
    </source>
</evidence>
<reference evidence="3" key="1">
    <citation type="submission" date="2009-02" db="EMBL/GenBank/DDBJ databases">
        <title>Annotation of Streptomyces viridochromogenes strain DSM 40736.</title>
        <authorList>
            <consortium name="The Broad Institute Genome Sequencing Platform"/>
            <consortium name="Broad Institute Microbial Sequencing Center"/>
            <person name="Fischbach M."/>
            <person name="Godfrey P."/>
            <person name="Ward D."/>
            <person name="Young S."/>
            <person name="Zeng Q."/>
            <person name="Koehrsen M."/>
            <person name="Alvarado L."/>
            <person name="Berlin A.M."/>
            <person name="Bochicchio J."/>
            <person name="Borenstein D."/>
            <person name="Chapman S.B."/>
            <person name="Chen Z."/>
            <person name="Engels R."/>
            <person name="Freedman E."/>
            <person name="Gellesch M."/>
            <person name="Goldberg J."/>
            <person name="Griggs A."/>
            <person name="Gujja S."/>
            <person name="Heilman E.R."/>
            <person name="Heiman D.I."/>
            <person name="Hepburn T.A."/>
            <person name="Howarth C."/>
            <person name="Jen D."/>
            <person name="Larson L."/>
            <person name="Lewis B."/>
            <person name="Mehta T."/>
            <person name="Park D."/>
            <person name="Pearson M."/>
            <person name="Richards J."/>
            <person name="Roberts A."/>
            <person name="Saif S."/>
            <person name="Shea T.D."/>
            <person name="Shenoy N."/>
            <person name="Sisk P."/>
            <person name="Stolte C."/>
            <person name="Sykes S.N."/>
            <person name="Thomson T."/>
            <person name="Walk T."/>
            <person name="White J."/>
            <person name="Yandava C."/>
            <person name="Straight P."/>
            <person name="Clardy J."/>
            <person name="Hung D."/>
            <person name="Kolter R."/>
            <person name="Mekalanos J."/>
            <person name="Walker S."/>
            <person name="Walsh C.T."/>
            <person name="Wieland-Brown L.C."/>
            <person name="Haas B."/>
            <person name="Nusbaum C."/>
            <person name="Birren B."/>
        </authorList>
    </citation>
    <scope>NUCLEOTIDE SEQUENCE [LARGE SCALE GENOMIC DNA]</scope>
    <source>
        <strain evidence="3">DSM 40736 / JCM 4977 / BCRC 1201 / Tue 494</strain>
    </source>
</reference>
<protein>
    <submittedName>
        <fullName evidence="2">Predicted protein</fullName>
    </submittedName>
</protein>
<dbReference type="EMBL" id="GG657757">
    <property type="protein sequence ID" value="EFL30370.1"/>
    <property type="molecule type" value="Genomic_DNA"/>
</dbReference>
<organism evidence="2 3">
    <name type="scientific">Streptomyces viridochromogenes (strain DSM 40736 / JCM 4977 / BCRC 1201 / Tue 494)</name>
    <dbReference type="NCBI Taxonomy" id="591159"/>
    <lineage>
        <taxon>Bacteria</taxon>
        <taxon>Bacillati</taxon>
        <taxon>Actinomycetota</taxon>
        <taxon>Actinomycetes</taxon>
        <taxon>Kitasatosporales</taxon>
        <taxon>Streptomycetaceae</taxon>
        <taxon>Streptomyces</taxon>
    </lineage>
</organism>
<proteinExistence type="predicted"/>
<accession>D9XDJ1</accession>
<feature type="compositionally biased region" description="Low complexity" evidence="1">
    <location>
        <begin position="1"/>
        <end position="18"/>
    </location>
</feature>